<proteinExistence type="predicted"/>
<dbReference type="OrthoDB" id="5125954at2"/>
<dbReference type="RefSeq" id="WP_067227134.1">
    <property type="nucleotide sequence ID" value="NZ_CP014145.1"/>
</dbReference>
<accession>A0A109QXL0</accession>
<keyword evidence="2" id="KW-0472">Membrane</keyword>
<name>A0A109QXL0_9MICO</name>
<feature type="compositionally biased region" description="Basic and acidic residues" evidence="1">
    <location>
        <begin position="56"/>
        <end position="73"/>
    </location>
</feature>
<feature type="region of interest" description="Disordered" evidence="1">
    <location>
        <begin position="1"/>
        <end position="99"/>
    </location>
</feature>
<feature type="transmembrane region" description="Helical" evidence="2">
    <location>
        <begin position="297"/>
        <end position="319"/>
    </location>
</feature>
<keyword evidence="2" id="KW-0812">Transmembrane</keyword>
<feature type="region of interest" description="Disordered" evidence="1">
    <location>
        <begin position="265"/>
        <end position="288"/>
    </location>
</feature>
<feature type="compositionally biased region" description="Polar residues" evidence="1">
    <location>
        <begin position="273"/>
        <end position="283"/>
    </location>
</feature>
<gene>
    <name evidence="3" type="ORF">AWU67_05765</name>
</gene>
<evidence type="ECO:0000256" key="2">
    <source>
        <dbReference type="SAM" id="Phobius"/>
    </source>
</evidence>
<evidence type="ECO:0000313" key="4">
    <source>
        <dbReference type="Proteomes" id="UP000058305"/>
    </source>
</evidence>
<evidence type="ECO:0000313" key="3">
    <source>
        <dbReference type="EMBL" id="AMB58443.1"/>
    </source>
</evidence>
<feature type="region of interest" description="Disordered" evidence="1">
    <location>
        <begin position="132"/>
        <end position="169"/>
    </location>
</feature>
<dbReference type="Proteomes" id="UP000058305">
    <property type="component" value="Chromosome"/>
</dbReference>
<keyword evidence="4" id="KW-1185">Reference proteome</keyword>
<evidence type="ECO:0000256" key="1">
    <source>
        <dbReference type="SAM" id="MobiDB-lite"/>
    </source>
</evidence>
<feature type="compositionally biased region" description="Low complexity" evidence="1">
    <location>
        <begin position="74"/>
        <end position="93"/>
    </location>
</feature>
<protein>
    <submittedName>
        <fullName evidence="3">Uncharacterized protein</fullName>
    </submittedName>
</protein>
<reference evidence="4" key="2">
    <citation type="submission" date="2016-01" db="EMBL/GenBank/DDBJ databases">
        <title>First complete genome sequence of a species in the genus Microterricola, an extremophilic cold active enzyme producing strain ERGS5:02 isolated from Sikkim Himalaya.</title>
        <authorList>
            <person name="Kumar R."/>
            <person name="Singh D."/>
            <person name="Swarnkar M.K."/>
        </authorList>
    </citation>
    <scope>NUCLEOTIDE SEQUENCE [LARGE SCALE GENOMIC DNA]</scope>
    <source>
        <strain evidence="4">ERGS5:02</strain>
    </source>
</reference>
<organism evidence="3 4">
    <name type="scientific">Microterricola viridarii</name>
    <dbReference type="NCBI Taxonomy" id="412690"/>
    <lineage>
        <taxon>Bacteria</taxon>
        <taxon>Bacillati</taxon>
        <taxon>Actinomycetota</taxon>
        <taxon>Actinomycetes</taxon>
        <taxon>Micrococcales</taxon>
        <taxon>Microbacteriaceae</taxon>
        <taxon>Microterricola</taxon>
    </lineage>
</organism>
<reference evidence="3 4" key="1">
    <citation type="journal article" date="2016" name="J. Biotechnol.">
        <title>First complete genome sequence of a species in the genus Microterricola, an extremophilic cold active enzyme producing bacterial strain ERGS5:02 isolated from Sikkim Himalaya.</title>
        <authorList>
            <person name="Himanshu"/>
            <person name="Swarnkar M.K."/>
            <person name="Singh D."/>
            <person name="Kumar R."/>
        </authorList>
    </citation>
    <scope>NUCLEOTIDE SEQUENCE [LARGE SCALE GENOMIC DNA]</scope>
    <source>
        <strain evidence="3 4">ERGS5:02</strain>
    </source>
</reference>
<dbReference type="KEGG" id="mvd:AWU67_05765"/>
<dbReference type="EMBL" id="CP014145">
    <property type="protein sequence ID" value="AMB58443.1"/>
    <property type="molecule type" value="Genomic_DNA"/>
</dbReference>
<keyword evidence="2" id="KW-1133">Transmembrane helix</keyword>
<dbReference type="AlphaFoldDB" id="A0A109QXL0"/>
<sequence>MSALPDKQPLTRRQARASERARQTEASAPTEAVAPAEASAPDVAGEPNATAGQSGAHDHRSAGDSAHVEKDAAAEAAANEAAWAPPAVSAPLPEETEQETVELDLLEAMPERTLTRRELRILLAAQAAAQSAAQDQTNTGDEADSAAPESDTSHTAPVLPQPPIGHWSLDIDVEDDADDQGFDQVLSRGVGAGGVPTTTNALILPLIPQQSGDVPAPLASGEMLVTGSIDLPSLGDTGAHPHRLDSAEVDRLLDQVDDAAPSTSALPVRASKAVSTHTSTRDTLTPPKQGGVNMPTILAITAAVLALGVIGLFIGGYIFKIF</sequence>